<dbReference type="Proteomes" id="UP000663193">
    <property type="component" value="Chromosome 7"/>
</dbReference>
<evidence type="ECO:0000313" key="3">
    <source>
        <dbReference type="Proteomes" id="UP000663193"/>
    </source>
</evidence>
<feature type="chain" id="PRO_5034749895" evidence="1">
    <location>
        <begin position="19"/>
        <end position="54"/>
    </location>
</feature>
<reference evidence="3" key="1">
    <citation type="journal article" date="2021" name="BMC Genomics">
        <title>Chromosome-level genome assembly and manually-curated proteome of model necrotroph Parastagonospora nodorum Sn15 reveals a genome-wide trove of candidate effector homologs, and redundancy of virulence-related functions within an accessory chromosome.</title>
        <authorList>
            <person name="Bertazzoni S."/>
            <person name="Jones D.A.B."/>
            <person name="Phan H.T."/>
            <person name="Tan K.-C."/>
            <person name="Hane J.K."/>
        </authorList>
    </citation>
    <scope>NUCLEOTIDE SEQUENCE [LARGE SCALE GENOMIC DNA]</scope>
    <source>
        <strain evidence="3">SN15 / ATCC MYA-4574 / FGSC 10173)</strain>
    </source>
</reference>
<keyword evidence="1" id="KW-0732">Signal</keyword>
<keyword evidence="3" id="KW-1185">Reference proteome</keyword>
<dbReference type="EMBL" id="CP069029">
    <property type="protein sequence ID" value="QRC97337.1"/>
    <property type="molecule type" value="Genomic_DNA"/>
</dbReference>
<name>A0A7U2F2B6_PHANO</name>
<gene>
    <name evidence="2" type="ORF">JI435_434800</name>
</gene>
<evidence type="ECO:0000256" key="1">
    <source>
        <dbReference type="SAM" id="SignalP"/>
    </source>
</evidence>
<sequence length="54" mass="6047">MCEFILQILRALLDVTETAVDVGKDLDGEITLLDIWLVGEESEVSTCLYERCGK</sequence>
<dbReference type="RefSeq" id="XP_001799183.1">
    <property type="nucleotide sequence ID" value="XM_001799131.1"/>
</dbReference>
<dbReference type="KEGG" id="pno:SNOG_08879"/>
<dbReference type="VEuPathDB" id="FungiDB:JI435_434800"/>
<accession>A0A7U2F2B6</accession>
<evidence type="ECO:0000313" key="2">
    <source>
        <dbReference type="EMBL" id="QRC97337.1"/>
    </source>
</evidence>
<organism evidence="2 3">
    <name type="scientific">Phaeosphaeria nodorum (strain SN15 / ATCC MYA-4574 / FGSC 10173)</name>
    <name type="common">Glume blotch fungus</name>
    <name type="synonym">Parastagonospora nodorum</name>
    <dbReference type="NCBI Taxonomy" id="321614"/>
    <lineage>
        <taxon>Eukaryota</taxon>
        <taxon>Fungi</taxon>
        <taxon>Dikarya</taxon>
        <taxon>Ascomycota</taxon>
        <taxon>Pezizomycotina</taxon>
        <taxon>Dothideomycetes</taxon>
        <taxon>Pleosporomycetidae</taxon>
        <taxon>Pleosporales</taxon>
        <taxon>Pleosporineae</taxon>
        <taxon>Phaeosphaeriaceae</taxon>
        <taxon>Parastagonospora</taxon>
    </lineage>
</organism>
<feature type="signal peptide" evidence="1">
    <location>
        <begin position="1"/>
        <end position="18"/>
    </location>
</feature>
<proteinExistence type="predicted"/>
<protein>
    <submittedName>
        <fullName evidence="2">Uncharacterized protein</fullName>
    </submittedName>
</protein>
<dbReference type="AlphaFoldDB" id="A0A7U2F2B6"/>